<accession>A0A1G2HYN9</accession>
<dbReference type="PANTHER" id="PTHR32089:SF112">
    <property type="entry name" value="LYSOZYME-LIKE PROTEIN-RELATED"/>
    <property type="match status" value="1"/>
</dbReference>
<sequence>MLKISLKIAYPIILAGVFVIIAFIGFNYENLNINFFVIFLFLIIYIFLFGFATGQNFAVPFKKILQGADDLAKGDLKSRIYIKSNDELGQLAIIFNQIAEDLEQSKSETETTGKSVDIKVKARTQALEEIINALEQKIKNRTLELQRVSDELEKFRRHPKLKESEVIMTKKNPKDSKKESIESEVEEV</sequence>
<evidence type="ECO:0000256" key="1">
    <source>
        <dbReference type="SAM" id="Coils"/>
    </source>
</evidence>
<keyword evidence="3" id="KW-1133">Transmembrane helix</keyword>
<dbReference type="InterPro" id="IPR003660">
    <property type="entry name" value="HAMP_dom"/>
</dbReference>
<dbReference type="PANTHER" id="PTHR32089">
    <property type="entry name" value="METHYL-ACCEPTING CHEMOTAXIS PROTEIN MCPB"/>
    <property type="match status" value="1"/>
</dbReference>
<reference evidence="5 6" key="1">
    <citation type="journal article" date="2016" name="Nat. Commun.">
        <title>Thousands of microbial genomes shed light on interconnected biogeochemical processes in an aquifer system.</title>
        <authorList>
            <person name="Anantharaman K."/>
            <person name="Brown C.T."/>
            <person name="Hug L.A."/>
            <person name="Sharon I."/>
            <person name="Castelle C.J."/>
            <person name="Probst A.J."/>
            <person name="Thomas B.C."/>
            <person name="Singh A."/>
            <person name="Wilkins M.J."/>
            <person name="Karaoz U."/>
            <person name="Brodie E.L."/>
            <person name="Williams K.H."/>
            <person name="Hubbard S.S."/>
            <person name="Banfield J.F."/>
        </authorList>
    </citation>
    <scope>NUCLEOTIDE SEQUENCE [LARGE SCALE GENOMIC DNA]</scope>
</reference>
<proteinExistence type="predicted"/>
<dbReference type="GO" id="GO:0007165">
    <property type="term" value="P:signal transduction"/>
    <property type="evidence" value="ECO:0007669"/>
    <property type="project" value="InterPro"/>
</dbReference>
<gene>
    <name evidence="5" type="ORF">A3C58_02135</name>
</gene>
<keyword evidence="3" id="KW-0812">Transmembrane</keyword>
<dbReference type="GO" id="GO:0016020">
    <property type="term" value="C:membrane"/>
    <property type="evidence" value="ECO:0007669"/>
    <property type="project" value="InterPro"/>
</dbReference>
<evidence type="ECO:0000313" key="5">
    <source>
        <dbReference type="EMBL" id="OGZ67529.1"/>
    </source>
</evidence>
<dbReference type="SMART" id="SM00304">
    <property type="entry name" value="HAMP"/>
    <property type="match status" value="1"/>
</dbReference>
<protein>
    <recommendedName>
        <fullName evidence="4">HAMP domain-containing protein</fullName>
    </recommendedName>
</protein>
<comment type="caution">
    <text evidence="5">The sequence shown here is derived from an EMBL/GenBank/DDBJ whole genome shotgun (WGS) entry which is preliminary data.</text>
</comment>
<evidence type="ECO:0000256" key="3">
    <source>
        <dbReference type="SAM" id="Phobius"/>
    </source>
</evidence>
<feature type="compositionally biased region" description="Basic and acidic residues" evidence="2">
    <location>
        <begin position="172"/>
        <end position="181"/>
    </location>
</feature>
<dbReference type="Gene3D" id="6.10.340.10">
    <property type="match status" value="1"/>
</dbReference>
<dbReference type="Proteomes" id="UP000178380">
    <property type="component" value="Unassembled WGS sequence"/>
</dbReference>
<dbReference type="STRING" id="1802205.A3C58_02135"/>
<dbReference type="PROSITE" id="PS50885">
    <property type="entry name" value="HAMP"/>
    <property type="match status" value="1"/>
</dbReference>
<keyword evidence="3" id="KW-0472">Membrane</keyword>
<dbReference type="CDD" id="cd06225">
    <property type="entry name" value="HAMP"/>
    <property type="match status" value="1"/>
</dbReference>
<evidence type="ECO:0000259" key="4">
    <source>
        <dbReference type="PROSITE" id="PS50885"/>
    </source>
</evidence>
<evidence type="ECO:0000313" key="6">
    <source>
        <dbReference type="Proteomes" id="UP000178380"/>
    </source>
</evidence>
<feature type="region of interest" description="Disordered" evidence="2">
    <location>
        <begin position="163"/>
        <end position="188"/>
    </location>
</feature>
<dbReference type="SUPFAM" id="SSF158472">
    <property type="entry name" value="HAMP domain-like"/>
    <property type="match status" value="1"/>
</dbReference>
<dbReference type="AlphaFoldDB" id="A0A1G2HYN9"/>
<organism evidence="5 6">
    <name type="scientific">Candidatus Staskawiczbacteria bacterium RIFCSPHIGHO2_02_FULL_34_10</name>
    <dbReference type="NCBI Taxonomy" id="1802205"/>
    <lineage>
        <taxon>Bacteria</taxon>
        <taxon>Candidatus Staskawicziibacteriota</taxon>
    </lineage>
</organism>
<name>A0A1G2HYN9_9BACT</name>
<keyword evidence="1" id="KW-0175">Coiled coil</keyword>
<dbReference type="Pfam" id="PF00672">
    <property type="entry name" value="HAMP"/>
    <property type="match status" value="1"/>
</dbReference>
<feature type="coiled-coil region" evidence="1">
    <location>
        <begin position="124"/>
        <end position="151"/>
    </location>
</feature>
<dbReference type="EMBL" id="MHOR01000007">
    <property type="protein sequence ID" value="OGZ67529.1"/>
    <property type="molecule type" value="Genomic_DNA"/>
</dbReference>
<evidence type="ECO:0000256" key="2">
    <source>
        <dbReference type="SAM" id="MobiDB-lite"/>
    </source>
</evidence>
<feature type="transmembrane region" description="Helical" evidence="3">
    <location>
        <begin position="7"/>
        <end position="27"/>
    </location>
</feature>
<feature type="transmembrane region" description="Helical" evidence="3">
    <location>
        <begin position="33"/>
        <end position="53"/>
    </location>
</feature>
<feature type="domain" description="HAMP" evidence="4">
    <location>
        <begin position="55"/>
        <end position="107"/>
    </location>
</feature>